<keyword evidence="3" id="KW-1185">Reference proteome</keyword>
<protein>
    <recommendedName>
        <fullName evidence="4">HSF-type DNA-binding domain-containing protein</fullName>
    </recommendedName>
</protein>
<feature type="region of interest" description="Disordered" evidence="1">
    <location>
        <begin position="139"/>
        <end position="198"/>
    </location>
</feature>
<evidence type="ECO:0000313" key="2">
    <source>
        <dbReference type="EMBL" id="KAF3581006.1"/>
    </source>
</evidence>
<name>A0ABQ7DV69_BRACR</name>
<evidence type="ECO:0000313" key="3">
    <source>
        <dbReference type="Proteomes" id="UP000266723"/>
    </source>
</evidence>
<feature type="compositionally biased region" description="Polar residues" evidence="1">
    <location>
        <begin position="170"/>
        <end position="180"/>
    </location>
</feature>
<feature type="region of interest" description="Disordered" evidence="1">
    <location>
        <begin position="35"/>
        <end position="55"/>
    </location>
</feature>
<accession>A0ABQ7DV69</accession>
<sequence length="198" mass="22694">MAPVRDKHPCPREREDEPIPLFDHFDDTRTAAKSSKCRNLRRPRRDPIAGPHIRPRGHVHGAGYGNMATNPQVIYPELVRQFMATWLKDDRYWCFRAEDGLRLIQLPHRSLTDFSSGLPSIQFHPDLRLLCTPTTMPQRYTVQRPGEPHPHQPEAALPQFPPMPDMRSVRASSPSAAGQSRQRRGDSEETTDETTDEE</sequence>
<feature type="compositionally biased region" description="Basic residues" evidence="1">
    <location>
        <begin position="35"/>
        <end position="44"/>
    </location>
</feature>
<dbReference type="EMBL" id="QGKV02000649">
    <property type="protein sequence ID" value="KAF3581006.1"/>
    <property type="molecule type" value="Genomic_DNA"/>
</dbReference>
<feature type="compositionally biased region" description="Acidic residues" evidence="1">
    <location>
        <begin position="188"/>
        <end position="198"/>
    </location>
</feature>
<proteinExistence type="predicted"/>
<evidence type="ECO:0008006" key="4">
    <source>
        <dbReference type="Google" id="ProtNLM"/>
    </source>
</evidence>
<feature type="region of interest" description="Disordered" evidence="1">
    <location>
        <begin position="1"/>
        <end position="20"/>
    </location>
</feature>
<dbReference type="Proteomes" id="UP000266723">
    <property type="component" value="Unassembled WGS sequence"/>
</dbReference>
<evidence type="ECO:0000256" key="1">
    <source>
        <dbReference type="SAM" id="MobiDB-lite"/>
    </source>
</evidence>
<organism evidence="2 3">
    <name type="scientific">Brassica cretica</name>
    <name type="common">Mustard</name>
    <dbReference type="NCBI Taxonomy" id="69181"/>
    <lineage>
        <taxon>Eukaryota</taxon>
        <taxon>Viridiplantae</taxon>
        <taxon>Streptophyta</taxon>
        <taxon>Embryophyta</taxon>
        <taxon>Tracheophyta</taxon>
        <taxon>Spermatophyta</taxon>
        <taxon>Magnoliopsida</taxon>
        <taxon>eudicotyledons</taxon>
        <taxon>Gunneridae</taxon>
        <taxon>Pentapetalae</taxon>
        <taxon>rosids</taxon>
        <taxon>malvids</taxon>
        <taxon>Brassicales</taxon>
        <taxon>Brassicaceae</taxon>
        <taxon>Brassiceae</taxon>
        <taxon>Brassica</taxon>
    </lineage>
</organism>
<gene>
    <name evidence="2" type="ORF">DY000_02030755</name>
</gene>
<reference evidence="2 3" key="1">
    <citation type="journal article" date="2020" name="BMC Genomics">
        <title>Intraspecific diversification of the crop wild relative Brassica cretica Lam. using demographic model selection.</title>
        <authorList>
            <person name="Kioukis A."/>
            <person name="Michalopoulou V.A."/>
            <person name="Briers L."/>
            <person name="Pirintsos S."/>
            <person name="Studholme D.J."/>
            <person name="Pavlidis P."/>
            <person name="Sarris P.F."/>
        </authorList>
    </citation>
    <scope>NUCLEOTIDE SEQUENCE [LARGE SCALE GENOMIC DNA]</scope>
    <source>
        <strain evidence="3">cv. PFS-1207/04</strain>
    </source>
</reference>
<comment type="caution">
    <text evidence="2">The sequence shown here is derived from an EMBL/GenBank/DDBJ whole genome shotgun (WGS) entry which is preliminary data.</text>
</comment>